<proteinExistence type="predicted"/>
<accession>A0A443J8Y7</accession>
<sequence>MSEFRSMASHFGSVRDFQGYSAEEVGAMSSQEQVAMMVEWFNQQFEDPQNDTPYNKDMGGYVYLWGGPFDASDQIQAEFSDAVDFDTMMLAVDRVQGDGTLEWAPTTGGDFYEHPEDDRVEAGEIVDGDGEWPPVVADQVPVPPEPEARAEVIRRLDELEAIVQPLLDRFEAEPQAPPMMGHNNPPEELEIVQAVSRDEWQQVKAAIDEIRQQTQVEEPDIVSVEQGNNRLFAAATALAGWIQNRVNAAIDAGAAIGVAYGIANPEAARAALIGAAQAVQTWLASMPWPF</sequence>
<reference evidence="1 2" key="1">
    <citation type="submission" date="2019-01" db="EMBL/GenBank/DDBJ databases">
        <title>Sinorhodobacter populi sp. nov. isolated from the symptomatic bark tissue of Populus euramericana canker.</title>
        <authorList>
            <person name="Xu G."/>
        </authorList>
    </citation>
    <scope>NUCLEOTIDE SEQUENCE [LARGE SCALE GENOMIC DNA]</scope>
    <source>
        <strain evidence="1 2">SK2B-1</strain>
    </source>
</reference>
<organism evidence="1 2">
    <name type="scientific">Paenirhodobacter populi</name>
    <dbReference type="NCBI Taxonomy" id="2306993"/>
    <lineage>
        <taxon>Bacteria</taxon>
        <taxon>Pseudomonadati</taxon>
        <taxon>Pseudomonadota</taxon>
        <taxon>Alphaproteobacteria</taxon>
        <taxon>Rhodobacterales</taxon>
        <taxon>Rhodobacter group</taxon>
        <taxon>Paenirhodobacter</taxon>
    </lineage>
</organism>
<dbReference type="EMBL" id="SAUZ01000034">
    <property type="protein sequence ID" value="RWR16953.1"/>
    <property type="molecule type" value="Genomic_DNA"/>
</dbReference>
<dbReference type="Proteomes" id="UP000284476">
    <property type="component" value="Unassembled WGS sequence"/>
</dbReference>
<gene>
    <name evidence="1" type="ORF">D2T30_20410</name>
</gene>
<reference evidence="1 2" key="2">
    <citation type="submission" date="2019-01" db="EMBL/GenBank/DDBJ databases">
        <authorList>
            <person name="Li Y."/>
        </authorList>
    </citation>
    <scope>NUCLEOTIDE SEQUENCE [LARGE SCALE GENOMIC DNA]</scope>
    <source>
        <strain evidence="1 2">SK2B-1</strain>
    </source>
</reference>
<evidence type="ECO:0000313" key="2">
    <source>
        <dbReference type="Proteomes" id="UP000284476"/>
    </source>
</evidence>
<protein>
    <submittedName>
        <fullName evidence="1">Uncharacterized protein</fullName>
    </submittedName>
</protein>
<name>A0A443J8Y7_9RHOB</name>
<dbReference type="AlphaFoldDB" id="A0A443J8Y7"/>
<evidence type="ECO:0000313" key="1">
    <source>
        <dbReference type="EMBL" id="RWR16953.1"/>
    </source>
</evidence>
<comment type="caution">
    <text evidence="1">The sequence shown here is derived from an EMBL/GenBank/DDBJ whole genome shotgun (WGS) entry which is preliminary data.</text>
</comment>
<dbReference type="RefSeq" id="WP_128210334.1">
    <property type="nucleotide sequence ID" value="NZ_JBHRSO010000034.1"/>
</dbReference>